<sequence length="535" mass="58795">MDWSQLEAARSMWSLYTPPSPNPPAKFNRKCSSVSNLAVTDHTSMVNIPESRIVLHEEAIQPEPKNSKVLLPDSNNFSNPKLGKNQIKNLIALSSSFALLYLAFFSLRNLQSSLHSTGIHSLAAMYISYIVGCFFAAPALSLIGPKWAILSGMLSVLVYIGSMFFPDLLIPANVLLGILLAFMWIAQGSYLTTIAMEFAQKTIRPVRAVLGLFNGTFLFLLHLSQIAGNLISSAVLSPTIELTNSSEAIPNHTAETCGVEFCHNQDSTTSQQKLQIDSFTILIILFAAVSITGVIVLIAFLDQKKEKRQMLGKRAACMQIMTILEIHKDFKLLLLIPLMIYVGMQEALIFGEFTRAYVSCLLGLHRIGYIMAVFGTADAVGSIVFGKLQKYVPINGFVAIAVCANSATLCAMFLWDPKPDFLVCSLFACALGIGDAIWQTQFFSLCGILFEGKTDQAFSSLRLYEASGFAISCLYSTTLCMKFKFYIMFVMLVLGVACYVAMNVIKNLNKPKKTNVNVIQVLFVGDNGVKDRLTG</sequence>
<keyword evidence="3 6" id="KW-0812">Transmembrane</keyword>
<keyword evidence="8" id="KW-1185">Reference proteome</keyword>
<evidence type="ECO:0000313" key="8">
    <source>
        <dbReference type="Proteomes" id="UP000549394"/>
    </source>
</evidence>
<feature type="transmembrane region" description="Helical" evidence="6">
    <location>
        <begin position="172"/>
        <end position="196"/>
    </location>
</feature>
<accession>A0A7I8W0D6</accession>
<keyword evidence="5 6" id="KW-0472">Membrane</keyword>
<dbReference type="PANTHER" id="PTHR19444">
    <property type="entry name" value="UNC-93 RELATED"/>
    <property type="match status" value="1"/>
</dbReference>
<dbReference type="EMBL" id="CAJFCJ010000015">
    <property type="protein sequence ID" value="CAD5122011.1"/>
    <property type="molecule type" value="Genomic_DNA"/>
</dbReference>
<comment type="subcellular location">
    <subcellularLocation>
        <location evidence="1">Membrane</location>
        <topology evidence="1">Multi-pass membrane protein</topology>
    </subcellularLocation>
</comment>
<gene>
    <name evidence="7" type="ORF">DGYR_LOCUS9877</name>
</gene>
<dbReference type="PANTHER" id="PTHR19444:SF13">
    <property type="entry name" value="PROTEIN UNC-93 HOMOLOG A"/>
    <property type="match status" value="1"/>
</dbReference>
<proteinExistence type="inferred from homology"/>
<evidence type="ECO:0000256" key="6">
    <source>
        <dbReference type="SAM" id="Phobius"/>
    </source>
</evidence>
<evidence type="ECO:0000256" key="3">
    <source>
        <dbReference type="ARBA" id="ARBA00022692"/>
    </source>
</evidence>
<dbReference type="AlphaFoldDB" id="A0A7I8W0D6"/>
<keyword evidence="4 6" id="KW-1133">Transmembrane helix</keyword>
<evidence type="ECO:0000256" key="2">
    <source>
        <dbReference type="ARBA" id="ARBA00009172"/>
    </source>
</evidence>
<comment type="similarity">
    <text evidence="2">Belongs to the unc-93 family.</text>
</comment>
<feature type="transmembrane region" description="Helical" evidence="6">
    <location>
        <begin position="119"/>
        <end position="140"/>
    </location>
</feature>
<evidence type="ECO:0000256" key="5">
    <source>
        <dbReference type="ARBA" id="ARBA00023136"/>
    </source>
</evidence>
<dbReference type="InterPro" id="IPR010291">
    <property type="entry name" value="Ion_channel_UNC-93"/>
</dbReference>
<evidence type="ECO:0000256" key="1">
    <source>
        <dbReference type="ARBA" id="ARBA00004141"/>
    </source>
</evidence>
<name>A0A7I8W0D6_9ANNE</name>
<feature type="transmembrane region" description="Helical" evidence="6">
    <location>
        <begin position="208"/>
        <end position="227"/>
    </location>
</feature>
<feature type="transmembrane region" description="Helical" evidence="6">
    <location>
        <begin position="363"/>
        <end position="385"/>
    </location>
</feature>
<evidence type="ECO:0000313" key="7">
    <source>
        <dbReference type="EMBL" id="CAD5122011.1"/>
    </source>
</evidence>
<feature type="transmembrane region" description="Helical" evidence="6">
    <location>
        <begin position="279"/>
        <end position="301"/>
    </location>
</feature>
<organism evidence="7 8">
    <name type="scientific">Dimorphilus gyrociliatus</name>
    <dbReference type="NCBI Taxonomy" id="2664684"/>
    <lineage>
        <taxon>Eukaryota</taxon>
        <taxon>Metazoa</taxon>
        <taxon>Spiralia</taxon>
        <taxon>Lophotrochozoa</taxon>
        <taxon>Annelida</taxon>
        <taxon>Polychaeta</taxon>
        <taxon>Polychaeta incertae sedis</taxon>
        <taxon>Dinophilidae</taxon>
        <taxon>Dimorphilus</taxon>
    </lineage>
</organism>
<dbReference type="Gene3D" id="1.20.1250.20">
    <property type="entry name" value="MFS general substrate transporter like domains"/>
    <property type="match status" value="2"/>
</dbReference>
<feature type="transmembrane region" description="Helical" evidence="6">
    <location>
        <begin position="485"/>
        <end position="505"/>
    </location>
</feature>
<dbReference type="Proteomes" id="UP000549394">
    <property type="component" value="Unassembled WGS sequence"/>
</dbReference>
<dbReference type="SUPFAM" id="SSF103473">
    <property type="entry name" value="MFS general substrate transporter"/>
    <property type="match status" value="1"/>
</dbReference>
<dbReference type="InterPro" id="IPR036259">
    <property type="entry name" value="MFS_trans_sf"/>
</dbReference>
<dbReference type="GO" id="GO:0016020">
    <property type="term" value="C:membrane"/>
    <property type="evidence" value="ECO:0007669"/>
    <property type="project" value="UniProtKB-SubCell"/>
</dbReference>
<evidence type="ECO:0000256" key="4">
    <source>
        <dbReference type="ARBA" id="ARBA00022989"/>
    </source>
</evidence>
<protein>
    <submittedName>
        <fullName evidence="7">DgyrCDS10465</fullName>
    </submittedName>
</protein>
<dbReference type="OrthoDB" id="78663at2759"/>
<dbReference type="Pfam" id="PF05978">
    <property type="entry name" value="UNC-93"/>
    <property type="match status" value="2"/>
</dbReference>
<feature type="transmembrane region" description="Helical" evidence="6">
    <location>
        <begin position="332"/>
        <end position="351"/>
    </location>
</feature>
<feature type="transmembrane region" description="Helical" evidence="6">
    <location>
        <begin position="147"/>
        <end position="166"/>
    </location>
</feature>
<reference evidence="7 8" key="1">
    <citation type="submission" date="2020-08" db="EMBL/GenBank/DDBJ databases">
        <authorList>
            <person name="Hejnol A."/>
        </authorList>
    </citation>
    <scope>NUCLEOTIDE SEQUENCE [LARGE SCALE GENOMIC DNA]</scope>
</reference>
<dbReference type="InterPro" id="IPR051951">
    <property type="entry name" value="UNC-93_regulatory"/>
</dbReference>
<comment type="caution">
    <text evidence="7">The sequence shown here is derived from an EMBL/GenBank/DDBJ whole genome shotgun (WGS) entry which is preliminary data.</text>
</comment>
<feature type="transmembrane region" description="Helical" evidence="6">
    <location>
        <begin position="90"/>
        <end position="107"/>
    </location>
</feature>
<feature type="transmembrane region" description="Helical" evidence="6">
    <location>
        <begin position="397"/>
        <end position="415"/>
    </location>
</feature>